<evidence type="ECO:0000256" key="2">
    <source>
        <dbReference type="ARBA" id="ARBA00004141"/>
    </source>
</evidence>
<dbReference type="InterPro" id="IPR004387">
    <property type="entry name" value="Pept_M50_Zn"/>
</dbReference>
<evidence type="ECO:0000259" key="12">
    <source>
        <dbReference type="PROSITE" id="PS50106"/>
    </source>
</evidence>
<dbReference type="GO" id="GO:0004222">
    <property type="term" value="F:metalloendopeptidase activity"/>
    <property type="evidence" value="ECO:0007669"/>
    <property type="project" value="InterPro"/>
</dbReference>
<evidence type="ECO:0000256" key="11">
    <source>
        <dbReference type="SAM" id="Phobius"/>
    </source>
</evidence>
<dbReference type="InterPro" id="IPR001478">
    <property type="entry name" value="PDZ"/>
</dbReference>
<sequence>MGARERDGEPKESYVINLETIINFALSAGRFVILLGVLIFVHELGHFFAAKMSNVYVVRFSLGFGRRLFGFKRGDTDYCVSAIPLGGYVKMVGQEDMPKSREEAEQAEPELLDVPPSRRFDTQSAGKKLAISFAGPLMNLVFAVPLFWLVFIIGIQVPIFSQHTRIGAVAEGSPAEQVGIQPGQRVLSINGNAVKRWDELQLKIWTNEGKPLALEMGGLSGQTTRVTVTPERSEGSTRATIGVEPLVTVAVDRIMPDMPAAQSGLRVGDIILAYDQEASDNESISKLIETVNQSAGRPLELTVLREGKTFKMTVIPETIRAIDGVGFEDSTVAYVDSERADAAAAALKAGDKVTAINGKPVQGGDDSLTTALYALTGDSVELTVERGGGLFHAPTVFRVELPLQQKGMIGVVFTPFILERFGPVQAFSRSLDAFYNSLALTMKTIYFLFSGKVSTREMAGPIGIAFLTEESLKLGIGYYLNLVAFITINLAILNLLPIPILDGGMIFITLVEVIRRKPLDEKYLLLLQRVGFALILLLVLVATFNDILRAINYILGGSFIE</sequence>
<feature type="transmembrane region" description="Helical" evidence="11">
    <location>
        <begin position="20"/>
        <end position="41"/>
    </location>
</feature>
<evidence type="ECO:0000256" key="1">
    <source>
        <dbReference type="ARBA" id="ARBA00001947"/>
    </source>
</evidence>
<evidence type="ECO:0000313" key="13">
    <source>
        <dbReference type="EMBL" id="RJP75363.1"/>
    </source>
</evidence>
<dbReference type="PROSITE" id="PS50106">
    <property type="entry name" value="PDZ"/>
    <property type="match status" value="2"/>
</dbReference>
<keyword evidence="6" id="KW-0378">Hydrolase</keyword>
<keyword evidence="10 11" id="KW-0472">Membrane</keyword>
<accession>A0A419F9F4</accession>
<evidence type="ECO:0000313" key="14">
    <source>
        <dbReference type="Proteomes" id="UP000285961"/>
    </source>
</evidence>
<dbReference type="GO" id="GO:0016020">
    <property type="term" value="C:membrane"/>
    <property type="evidence" value="ECO:0007669"/>
    <property type="project" value="UniProtKB-SubCell"/>
</dbReference>
<feature type="domain" description="PDZ" evidence="12">
    <location>
        <begin position="312"/>
        <end position="388"/>
    </location>
</feature>
<dbReference type="GO" id="GO:0006508">
    <property type="term" value="P:proteolysis"/>
    <property type="evidence" value="ECO:0007669"/>
    <property type="project" value="UniProtKB-KW"/>
</dbReference>
<dbReference type="SMART" id="SM00228">
    <property type="entry name" value="PDZ"/>
    <property type="match status" value="3"/>
</dbReference>
<dbReference type="Gene3D" id="2.30.42.10">
    <property type="match status" value="3"/>
</dbReference>
<feature type="transmembrane region" description="Helical" evidence="11">
    <location>
        <begin position="129"/>
        <end position="155"/>
    </location>
</feature>
<dbReference type="NCBIfam" id="TIGR00054">
    <property type="entry name" value="RIP metalloprotease RseP"/>
    <property type="match status" value="2"/>
</dbReference>
<evidence type="ECO:0000256" key="8">
    <source>
        <dbReference type="ARBA" id="ARBA00022989"/>
    </source>
</evidence>
<keyword evidence="8 11" id="KW-1133">Transmembrane helix</keyword>
<evidence type="ECO:0000256" key="9">
    <source>
        <dbReference type="ARBA" id="ARBA00023049"/>
    </source>
</evidence>
<dbReference type="AlphaFoldDB" id="A0A419F9F4"/>
<dbReference type="Pfam" id="PF02163">
    <property type="entry name" value="Peptidase_M50"/>
    <property type="match status" value="1"/>
</dbReference>
<feature type="transmembrane region" description="Helical" evidence="11">
    <location>
        <begin position="478"/>
        <end position="511"/>
    </location>
</feature>
<comment type="similarity">
    <text evidence="3">Belongs to the peptidase M50B family.</text>
</comment>
<keyword evidence="5 11" id="KW-0812">Transmembrane</keyword>
<dbReference type="CDD" id="cd06163">
    <property type="entry name" value="S2P-M50_PDZ_RseP-like"/>
    <property type="match status" value="1"/>
</dbReference>
<dbReference type="PANTHER" id="PTHR42837:SF2">
    <property type="entry name" value="MEMBRANE METALLOPROTEASE ARASP2, CHLOROPLASTIC-RELATED"/>
    <property type="match status" value="1"/>
</dbReference>
<gene>
    <name evidence="13" type="primary">rseP</name>
    <name evidence="13" type="ORF">C4532_00510</name>
</gene>
<evidence type="ECO:0000256" key="4">
    <source>
        <dbReference type="ARBA" id="ARBA00022670"/>
    </source>
</evidence>
<comment type="cofactor">
    <cofactor evidence="1">
        <name>Zn(2+)</name>
        <dbReference type="ChEBI" id="CHEBI:29105"/>
    </cofactor>
</comment>
<dbReference type="Proteomes" id="UP000285961">
    <property type="component" value="Unassembled WGS sequence"/>
</dbReference>
<proteinExistence type="inferred from homology"/>
<dbReference type="PANTHER" id="PTHR42837">
    <property type="entry name" value="REGULATOR OF SIGMA-E PROTEASE RSEP"/>
    <property type="match status" value="1"/>
</dbReference>
<evidence type="ECO:0000256" key="3">
    <source>
        <dbReference type="ARBA" id="ARBA00007931"/>
    </source>
</evidence>
<dbReference type="InterPro" id="IPR041489">
    <property type="entry name" value="PDZ_6"/>
</dbReference>
<dbReference type="Pfam" id="PF17820">
    <property type="entry name" value="PDZ_6"/>
    <property type="match status" value="2"/>
</dbReference>
<evidence type="ECO:0000256" key="7">
    <source>
        <dbReference type="ARBA" id="ARBA00022833"/>
    </source>
</evidence>
<keyword evidence="4 13" id="KW-0645">Protease</keyword>
<name>A0A419F9F4_9BACT</name>
<feature type="transmembrane region" description="Helical" evidence="11">
    <location>
        <begin position="523"/>
        <end position="544"/>
    </location>
</feature>
<keyword evidence="7" id="KW-0862">Zinc</keyword>
<organism evidence="13 14">
    <name type="scientific">Candidatus Abyssobacteria bacterium SURF_17</name>
    <dbReference type="NCBI Taxonomy" id="2093361"/>
    <lineage>
        <taxon>Bacteria</taxon>
        <taxon>Pseudomonadati</taxon>
        <taxon>Candidatus Hydrogenedentota</taxon>
        <taxon>Candidatus Abyssobacteria</taxon>
    </lineage>
</organism>
<dbReference type="SUPFAM" id="SSF50156">
    <property type="entry name" value="PDZ domain-like"/>
    <property type="match status" value="3"/>
</dbReference>
<evidence type="ECO:0000256" key="10">
    <source>
        <dbReference type="ARBA" id="ARBA00023136"/>
    </source>
</evidence>
<comment type="caution">
    <text evidence="13">The sequence shown here is derived from an EMBL/GenBank/DDBJ whole genome shotgun (WGS) entry which is preliminary data.</text>
</comment>
<feature type="domain" description="PDZ" evidence="12">
    <location>
        <begin position="227"/>
        <end position="294"/>
    </location>
</feature>
<dbReference type="CDD" id="cd23081">
    <property type="entry name" value="cpPDZ_EcRseP-like"/>
    <property type="match status" value="1"/>
</dbReference>
<dbReference type="InterPro" id="IPR036034">
    <property type="entry name" value="PDZ_sf"/>
</dbReference>
<dbReference type="EMBL" id="QZKI01000004">
    <property type="protein sequence ID" value="RJP75363.1"/>
    <property type="molecule type" value="Genomic_DNA"/>
</dbReference>
<dbReference type="InterPro" id="IPR008915">
    <property type="entry name" value="Peptidase_M50"/>
</dbReference>
<reference evidence="13 14" key="1">
    <citation type="journal article" date="2017" name="ISME J.">
        <title>Energy and carbon metabolisms in a deep terrestrial subsurface fluid microbial community.</title>
        <authorList>
            <person name="Momper L."/>
            <person name="Jungbluth S.P."/>
            <person name="Lee M.D."/>
            <person name="Amend J.P."/>
        </authorList>
    </citation>
    <scope>NUCLEOTIDE SEQUENCE [LARGE SCALE GENOMIC DNA]</scope>
    <source>
        <strain evidence="13">SURF_17</strain>
    </source>
</reference>
<evidence type="ECO:0000256" key="6">
    <source>
        <dbReference type="ARBA" id="ARBA00022801"/>
    </source>
</evidence>
<protein>
    <submittedName>
        <fullName evidence="13">RIP metalloprotease RseP</fullName>
    </submittedName>
</protein>
<comment type="subcellular location">
    <subcellularLocation>
        <location evidence="2">Membrane</location>
        <topology evidence="2">Multi-pass membrane protein</topology>
    </subcellularLocation>
</comment>
<keyword evidence="9 13" id="KW-0482">Metalloprotease</keyword>
<evidence type="ECO:0000256" key="5">
    <source>
        <dbReference type="ARBA" id="ARBA00022692"/>
    </source>
</evidence>